<organism evidence="8 9">
    <name type="scientific">Myriangium duriaei CBS 260.36</name>
    <dbReference type="NCBI Taxonomy" id="1168546"/>
    <lineage>
        <taxon>Eukaryota</taxon>
        <taxon>Fungi</taxon>
        <taxon>Dikarya</taxon>
        <taxon>Ascomycota</taxon>
        <taxon>Pezizomycotina</taxon>
        <taxon>Dothideomycetes</taxon>
        <taxon>Dothideomycetidae</taxon>
        <taxon>Myriangiales</taxon>
        <taxon>Myriangiaceae</taxon>
        <taxon>Myriangium</taxon>
    </lineage>
</organism>
<dbReference type="GO" id="GO:0020037">
    <property type="term" value="F:heme binding"/>
    <property type="evidence" value="ECO:0007669"/>
    <property type="project" value="InterPro"/>
</dbReference>
<dbReference type="PANTHER" id="PTHR24305">
    <property type="entry name" value="CYTOCHROME P450"/>
    <property type="match status" value="1"/>
</dbReference>
<comment type="cofactor">
    <cofactor evidence="1 5">
        <name>heme</name>
        <dbReference type="ChEBI" id="CHEBI:30413"/>
    </cofactor>
</comment>
<dbReference type="InterPro" id="IPR050121">
    <property type="entry name" value="Cytochrome_P450_monoxygenase"/>
</dbReference>
<dbReference type="GO" id="GO:0016705">
    <property type="term" value="F:oxidoreductase activity, acting on paired donors, with incorporation or reduction of molecular oxygen"/>
    <property type="evidence" value="ECO:0007669"/>
    <property type="project" value="InterPro"/>
</dbReference>
<evidence type="ECO:0000256" key="6">
    <source>
        <dbReference type="RuleBase" id="RU000461"/>
    </source>
</evidence>
<dbReference type="InterPro" id="IPR017972">
    <property type="entry name" value="Cyt_P450_CS"/>
</dbReference>
<evidence type="ECO:0000256" key="7">
    <source>
        <dbReference type="SAM" id="MobiDB-lite"/>
    </source>
</evidence>
<dbReference type="PRINTS" id="PR00385">
    <property type="entry name" value="P450"/>
</dbReference>
<feature type="region of interest" description="Disordered" evidence="7">
    <location>
        <begin position="306"/>
        <end position="326"/>
    </location>
</feature>
<proteinExistence type="inferred from homology"/>
<keyword evidence="6 8" id="KW-0503">Monooxygenase</keyword>
<keyword evidence="4 5" id="KW-0408">Iron</keyword>
<dbReference type="SUPFAM" id="SSF48264">
    <property type="entry name" value="Cytochrome P450"/>
    <property type="match status" value="1"/>
</dbReference>
<dbReference type="Pfam" id="PF00067">
    <property type="entry name" value="p450"/>
    <property type="match status" value="1"/>
</dbReference>
<dbReference type="Gene3D" id="1.10.630.10">
    <property type="entry name" value="Cytochrome P450"/>
    <property type="match status" value="1"/>
</dbReference>
<dbReference type="OrthoDB" id="1470350at2759"/>
<keyword evidence="5 6" id="KW-0349">Heme</keyword>
<dbReference type="PROSITE" id="PS00086">
    <property type="entry name" value="CYTOCHROME_P450"/>
    <property type="match status" value="1"/>
</dbReference>
<reference evidence="8" key="1">
    <citation type="journal article" date="2020" name="Stud. Mycol.">
        <title>101 Dothideomycetes genomes: a test case for predicting lifestyles and emergence of pathogens.</title>
        <authorList>
            <person name="Haridas S."/>
            <person name="Albert R."/>
            <person name="Binder M."/>
            <person name="Bloem J."/>
            <person name="Labutti K."/>
            <person name="Salamov A."/>
            <person name="Andreopoulos B."/>
            <person name="Baker S."/>
            <person name="Barry K."/>
            <person name="Bills G."/>
            <person name="Bluhm B."/>
            <person name="Cannon C."/>
            <person name="Castanera R."/>
            <person name="Culley D."/>
            <person name="Daum C."/>
            <person name="Ezra D."/>
            <person name="Gonzalez J."/>
            <person name="Henrissat B."/>
            <person name="Kuo A."/>
            <person name="Liang C."/>
            <person name="Lipzen A."/>
            <person name="Lutzoni F."/>
            <person name="Magnuson J."/>
            <person name="Mondo S."/>
            <person name="Nolan M."/>
            <person name="Ohm R."/>
            <person name="Pangilinan J."/>
            <person name="Park H.-J."/>
            <person name="Ramirez L."/>
            <person name="Alfaro M."/>
            <person name="Sun H."/>
            <person name="Tritt A."/>
            <person name="Yoshinaga Y."/>
            <person name="Zwiers L.-H."/>
            <person name="Turgeon B."/>
            <person name="Goodwin S."/>
            <person name="Spatafora J."/>
            <person name="Crous P."/>
            <person name="Grigoriev I."/>
        </authorList>
    </citation>
    <scope>NUCLEOTIDE SEQUENCE</scope>
    <source>
        <strain evidence="8">CBS 260.36</strain>
    </source>
</reference>
<dbReference type="GO" id="GO:0005506">
    <property type="term" value="F:iron ion binding"/>
    <property type="evidence" value="ECO:0007669"/>
    <property type="project" value="InterPro"/>
</dbReference>
<name>A0A9P4MIY9_9PEZI</name>
<dbReference type="PANTHER" id="PTHR24305:SF166">
    <property type="entry name" value="CYTOCHROME P450 12A4, MITOCHONDRIAL-RELATED"/>
    <property type="match status" value="1"/>
</dbReference>
<gene>
    <name evidence="8" type="ORF">K461DRAFT_287914</name>
</gene>
<dbReference type="EMBL" id="ML996091">
    <property type="protein sequence ID" value="KAF2149261.1"/>
    <property type="molecule type" value="Genomic_DNA"/>
</dbReference>
<sequence length="474" mass="52398">MSPESIENIAAAPNSKQTGCWRRLLHEPKPPEVLQWVHDNPTGTLLRYHGIFNSERVLVLTPKAMSEVFSSRNDDYEKPAGIRKVLEMLLGDGLINSEGAAHKNQRSALHPAFHVRRIKALYPTIWSKACNFTNALADSMKDTQVLDINDAISAVMLDIICSAGIGSDLDIVNHPHSDFAQKYRNGFAASPEARRLHLMALLLPPWSLDYIPGKRTKEVHGSAKAVRAHCRNVVRERLVDKKAKDKQGNDILSVILDTASFSEEELVDQCMTLLGAGHETTASAVTSALYLLCTDPSGMEMQRRLRDEVRSKLPSPSGTSPEISPDQLESLPYLTAICNEVLRVRSPVPLVWRTSIRPTIIDNVAIPTNTRICLPPWGINKSRTLWGDEAENFDPDRWLGRPAGGAESNYAFLTFSGGKRSCIGAGFARAEMAACLAALFGRFEVGFDHVGDTEYGLTVNFEGLWVKLTQIDGW</sequence>
<dbReference type="Proteomes" id="UP000799439">
    <property type="component" value="Unassembled WGS sequence"/>
</dbReference>
<keyword evidence="9" id="KW-1185">Reference proteome</keyword>
<dbReference type="CDD" id="cd11069">
    <property type="entry name" value="CYP_FUM15-like"/>
    <property type="match status" value="1"/>
</dbReference>
<protein>
    <submittedName>
        <fullName evidence="8">Cytochrome P450 monooxygenase</fullName>
    </submittedName>
</protein>
<keyword evidence="3 5" id="KW-0479">Metal-binding</keyword>
<evidence type="ECO:0000313" key="8">
    <source>
        <dbReference type="EMBL" id="KAF2149261.1"/>
    </source>
</evidence>
<evidence type="ECO:0000256" key="2">
    <source>
        <dbReference type="ARBA" id="ARBA00010617"/>
    </source>
</evidence>
<evidence type="ECO:0000256" key="4">
    <source>
        <dbReference type="ARBA" id="ARBA00023004"/>
    </source>
</evidence>
<dbReference type="InterPro" id="IPR036396">
    <property type="entry name" value="Cyt_P450_sf"/>
</dbReference>
<evidence type="ECO:0000256" key="1">
    <source>
        <dbReference type="ARBA" id="ARBA00001971"/>
    </source>
</evidence>
<dbReference type="InterPro" id="IPR001128">
    <property type="entry name" value="Cyt_P450"/>
</dbReference>
<dbReference type="PRINTS" id="PR00463">
    <property type="entry name" value="EP450I"/>
</dbReference>
<evidence type="ECO:0000256" key="5">
    <source>
        <dbReference type="PIRSR" id="PIRSR602401-1"/>
    </source>
</evidence>
<evidence type="ECO:0000313" key="9">
    <source>
        <dbReference type="Proteomes" id="UP000799439"/>
    </source>
</evidence>
<dbReference type="AlphaFoldDB" id="A0A9P4MIY9"/>
<dbReference type="InterPro" id="IPR002401">
    <property type="entry name" value="Cyt_P450_E_grp-I"/>
</dbReference>
<comment type="similarity">
    <text evidence="2 6">Belongs to the cytochrome P450 family.</text>
</comment>
<feature type="binding site" description="axial binding residue" evidence="5">
    <location>
        <position position="422"/>
    </location>
    <ligand>
        <name>heme</name>
        <dbReference type="ChEBI" id="CHEBI:30413"/>
    </ligand>
    <ligandPart>
        <name>Fe</name>
        <dbReference type="ChEBI" id="CHEBI:18248"/>
    </ligandPart>
</feature>
<dbReference type="GO" id="GO:0004497">
    <property type="term" value="F:monooxygenase activity"/>
    <property type="evidence" value="ECO:0007669"/>
    <property type="project" value="UniProtKB-KW"/>
</dbReference>
<accession>A0A9P4MIY9</accession>
<keyword evidence="6" id="KW-0560">Oxidoreductase</keyword>
<comment type="caution">
    <text evidence="8">The sequence shown here is derived from an EMBL/GenBank/DDBJ whole genome shotgun (WGS) entry which is preliminary data.</text>
</comment>
<evidence type="ECO:0000256" key="3">
    <source>
        <dbReference type="ARBA" id="ARBA00022723"/>
    </source>
</evidence>